<comment type="caution">
    <text evidence="1">The sequence shown here is derived from an EMBL/GenBank/DDBJ whole genome shotgun (WGS) entry which is preliminary data.</text>
</comment>
<organism evidence="1 2">
    <name type="scientific">Dovyalis caffra</name>
    <dbReference type="NCBI Taxonomy" id="77055"/>
    <lineage>
        <taxon>Eukaryota</taxon>
        <taxon>Viridiplantae</taxon>
        <taxon>Streptophyta</taxon>
        <taxon>Embryophyta</taxon>
        <taxon>Tracheophyta</taxon>
        <taxon>Spermatophyta</taxon>
        <taxon>Magnoliopsida</taxon>
        <taxon>eudicotyledons</taxon>
        <taxon>Gunneridae</taxon>
        <taxon>Pentapetalae</taxon>
        <taxon>rosids</taxon>
        <taxon>fabids</taxon>
        <taxon>Malpighiales</taxon>
        <taxon>Salicaceae</taxon>
        <taxon>Flacourtieae</taxon>
        <taxon>Dovyalis</taxon>
    </lineage>
</organism>
<dbReference type="AlphaFoldDB" id="A0AAV1RB71"/>
<dbReference type="EMBL" id="CAWUPB010000913">
    <property type="protein sequence ID" value="CAK7331514.1"/>
    <property type="molecule type" value="Genomic_DNA"/>
</dbReference>
<evidence type="ECO:0000313" key="1">
    <source>
        <dbReference type="EMBL" id="CAK7331514.1"/>
    </source>
</evidence>
<name>A0AAV1RB71_9ROSI</name>
<reference evidence="1 2" key="1">
    <citation type="submission" date="2024-01" db="EMBL/GenBank/DDBJ databases">
        <authorList>
            <person name="Waweru B."/>
        </authorList>
    </citation>
    <scope>NUCLEOTIDE SEQUENCE [LARGE SCALE GENOMIC DNA]</scope>
</reference>
<dbReference type="Proteomes" id="UP001314170">
    <property type="component" value="Unassembled WGS sequence"/>
</dbReference>
<gene>
    <name evidence="1" type="ORF">DCAF_LOCUS8508</name>
</gene>
<accession>A0AAV1RB71</accession>
<proteinExistence type="predicted"/>
<evidence type="ECO:0000313" key="2">
    <source>
        <dbReference type="Proteomes" id="UP001314170"/>
    </source>
</evidence>
<protein>
    <submittedName>
        <fullName evidence="1">Uncharacterized protein</fullName>
    </submittedName>
</protein>
<keyword evidence="2" id="KW-1185">Reference proteome</keyword>
<sequence length="70" mass="7925">MQPKLQHYLKGEMSTVPLSIGKQPNKTRGTVYEQVMGDLINHEVLADNLVFPIQRKVANTSIVDQILHKI</sequence>